<dbReference type="InterPro" id="IPR036249">
    <property type="entry name" value="Thioredoxin-like_sf"/>
</dbReference>
<dbReference type="InterPro" id="IPR000866">
    <property type="entry name" value="AhpC/TSA"/>
</dbReference>
<reference evidence="7" key="1">
    <citation type="journal article" date="2019" name="Int. J. Syst. Evol. Microbiol.">
        <title>The Global Catalogue of Microorganisms (GCM) 10K type strain sequencing project: providing services to taxonomists for standard genome sequencing and annotation.</title>
        <authorList>
            <consortium name="The Broad Institute Genomics Platform"/>
            <consortium name="The Broad Institute Genome Sequencing Center for Infectious Disease"/>
            <person name="Wu L."/>
            <person name="Ma J."/>
        </authorList>
    </citation>
    <scope>NUCLEOTIDE SEQUENCE [LARGE SCALE GENOMIC DNA]</scope>
    <source>
        <strain evidence="7">JCM 17805</strain>
    </source>
</reference>
<evidence type="ECO:0000256" key="3">
    <source>
        <dbReference type="ARBA" id="ARBA00023157"/>
    </source>
</evidence>
<dbReference type="CDD" id="cd02966">
    <property type="entry name" value="TlpA_like_family"/>
    <property type="match status" value="1"/>
</dbReference>
<organism evidence="6 7">
    <name type="scientific">Kistimonas scapharcae</name>
    <dbReference type="NCBI Taxonomy" id="1036133"/>
    <lineage>
        <taxon>Bacteria</taxon>
        <taxon>Pseudomonadati</taxon>
        <taxon>Pseudomonadota</taxon>
        <taxon>Gammaproteobacteria</taxon>
        <taxon>Oceanospirillales</taxon>
        <taxon>Endozoicomonadaceae</taxon>
        <taxon>Kistimonas</taxon>
    </lineage>
</organism>
<keyword evidence="4" id="KW-0676">Redox-active center</keyword>
<keyword evidence="2" id="KW-0201">Cytochrome c-type biogenesis</keyword>
<comment type="caution">
    <text evidence="6">The sequence shown here is derived from an EMBL/GenBank/DDBJ whole genome shotgun (WGS) entry which is preliminary data.</text>
</comment>
<accession>A0ABP8UZK2</accession>
<dbReference type="EMBL" id="BAABFL010000121">
    <property type="protein sequence ID" value="GAA4649106.1"/>
    <property type="molecule type" value="Genomic_DNA"/>
</dbReference>
<dbReference type="RefSeq" id="WP_345194870.1">
    <property type="nucleotide sequence ID" value="NZ_BAABFL010000121.1"/>
</dbReference>
<dbReference type="PANTHER" id="PTHR42852:SF6">
    <property type="entry name" value="THIOL:DISULFIDE INTERCHANGE PROTEIN DSBE"/>
    <property type="match status" value="1"/>
</dbReference>
<dbReference type="SUPFAM" id="SSF52833">
    <property type="entry name" value="Thioredoxin-like"/>
    <property type="match status" value="1"/>
</dbReference>
<comment type="subcellular location">
    <subcellularLocation>
        <location evidence="1">Cell envelope</location>
    </subcellularLocation>
</comment>
<name>A0ABP8UZK2_9GAMM</name>
<protein>
    <submittedName>
        <fullName evidence="6">TlpA disulfide reductase family protein</fullName>
    </submittedName>
</protein>
<evidence type="ECO:0000256" key="4">
    <source>
        <dbReference type="ARBA" id="ARBA00023284"/>
    </source>
</evidence>
<dbReference type="InterPro" id="IPR013766">
    <property type="entry name" value="Thioredoxin_domain"/>
</dbReference>
<sequence length="149" mass="16419">MKATFNCLILGALLVLSGCRDTVHSDFKGNALLLKDGRNQWVAVNYWAEWCDPCREEIPELNALHEAENGIRVWGVDFDGSASQDELANKVGRMAIGFPVLSRESIAALELKQPPVLPATYILDTEGNLRKRLVGPQTREGLESAIAEL</sequence>
<dbReference type="PROSITE" id="PS51352">
    <property type="entry name" value="THIOREDOXIN_2"/>
    <property type="match status" value="1"/>
</dbReference>
<evidence type="ECO:0000259" key="5">
    <source>
        <dbReference type="PROSITE" id="PS51352"/>
    </source>
</evidence>
<keyword evidence="7" id="KW-1185">Reference proteome</keyword>
<feature type="domain" description="Thioredoxin" evidence="5">
    <location>
        <begin position="13"/>
        <end position="149"/>
    </location>
</feature>
<proteinExistence type="predicted"/>
<gene>
    <name evidence="6" type="ORF">GCM10023116_13800</name>
</gene>
<dbReference type="Pfam" id="PF00578">
    <property type="entry name" value="AhpC-TSA"/>
    <property type="match status" value="1"/>
</dbReference>
<dbReference type="InterPro" id="IPR050553">
    <property type="entry name" value="Thioredoxin_ResA/DsbE_sf"/>
</dbReference>
<dbReference type="Proteomes" id="UP001500604">
    <property type="component" value="Unassembled WGS sequence"/>
</dbReference>
<evidence type="ECO:0000256" key="1">
    <source>
        <dbReference type="ARBA" id="ARBA00004196"/>
    </source>
</evidence>
<dbReference type="PROSITE" id="PS51257">
    <property type="entry name" value="PROKAR_LIPOPROTEIN"/>
    <property type="match status" value="1"/>
</dbReference>
<keyword evidence="3" id="KW-1015">Disulfide bond</keyword>
<dbReference type="Gene3D" id="3.40.30.10">
    <property type="entry name" value="Glutaredoxin"/>
    <property type="match status" value="1"/>
</dbReference>
<evidence type="ECO:0000313" key="6">
    <source>
        <dbReference type="EMBL" id="GAA4649106.1"/>
    </source>
</evidence>
<evidence type="ECO:0000256" key="2">
    <source>
        <dbReference type="ARBA" id="ARBA00022748"/>
    </source>
</evidence>
<evidence type="ECO:0000313" key="7">
    <source>
        <dbReference type="Proteomes" id="UP001500604"/>
    </source>
</evidence>
<dbReference type="PANTHER" id="PTHR42852">
    <property type="entry name" value="THIOL:DISULFIDE INTERCHANGE PROTEIN DSBE"/>
    <property type="match status" value="1"/>
</dbReference>